<dbReference type="SUPFAM" id="SSF47384">
    <property type="entry name" value="Homodimeric domain of signal transducing histidine kinase"/>
    <property type="match status" value="1"/>
</dbReference>
<dbReference type="InterPro" id="IPR036097">
    <property type="entry name" value="HisK_dim/P_sf"/>
</dbReference>
<dbReference type="InterPro" id="IPR000014">
    <property type="entry name" value="PAS"/>
</dbReference>
<dbReference type="Gene3D" id="3.30.565.10">
    <property type="entry name" value="Histidine kinase-like ATPase, C-terminal domain"/>
    <property type="match status" value="1"/>
</dbReference>
<dbReference type="CDD" id="cd06225">
    <property type="entry name" value="HAMP"/>
    <property type="match status" value="1"/>
</dbReference>
<dbReference type="InterPro" id="IPR035965">
    <property type="entry name" value="PAS-like_dom_sf"/>
</dbReference>
<dbReference type="CDD" id="cd16922">
    <property type="entry name" value="HATPase_EvgS-ArcB-TorS-like"/>
    <property type="match status" value="1"/>
</dbReference>
<dbReference type="Pfam" id="PF02518">
    <property type="entry name" value="HATPase_c"/>
    <property type="match status" value="1"/>
</dbReference>
<dbReference type="InterPro" id="IPR003594">
    <property type="entry name" value="HATPase_dom"/>
</dbReference>
<proteinExistence type="predicted"/>
<evidence type="ECO:0000256" key="3">
    <source>
        <dbReference type="ARBA" id="ARBA00012438"/>
    </source>
</evidence>
<sequence length="911" mass="99071">MTLRMKTILGIALIEALVLAVLIVSGLHWLKESNERQLEISSRQLVSVFAKASRDAVLASDLSYLDSFAASIVSEHNLAYIRITDGNGTELAEHGDYRGVEQGVMPSEAQDCVYDVASDIRIGERRFGLVEMGVRVDGLQQLLHYATQSSLILAGIEMILVALFSFALGTYLMTRLDCLRLGVEEVGRCGPGTQIEIQGNDEVSRVSEAFNQMSRSLADAQQSLAQEHQQQLALAAKVKELAQVAEFARDAIVITDAEGRITWVNSAFEQLSGYSLVELLGQTPGRLLQGEQTDPQAVKAIRQSLASNQPIRVEILNYHKCGASYWVELDISPVFNEQGGVERLIAVQRDVTERLGVARQLESALESATKATQAKSEFLANMSHEIRTPMNAVMGISELLLEEIQDARHQTQLRLIHQSADNLVTIINDILDFSKIEAGKLLLQEEPFELQQLLEGALALCAYQAGQKGVHLLLEMPPVLPNRVIGDKGRLNQVLINLLGNAIKFTVSGHVKLSLVEEVCGPRESCFLIRVEDTGIGIPAARLPHIMDKFEQVDNSATRAYQGTGLGLAICKRLVGLFGGQLAVRSCEGKGSCFSVQLTLRHEGERITCSGGEIGGGSAWHNAQVIVVDGYAPRRDVIQNMLRTVGTQVVTAASVEAVQSLPQASVILIGQQELVEHLSWCYRVGGQVPLVVLSHGPVGETQVPVGPWSVINQPVTPAKLAEFICGEPTRPGHPRYEALQALQQPLQGVGLLPVQGRQPEPVKPEALGPMTILLAEDSPINRLLVEKMLARTEVTLVMAENGEQAIELYANTAPDLVLTDISMPLKNGYEVTAAIRAQQACSGAHQCPIIGLSAHAMKEELQQSRDAGMDDYLTKPVRKADLLAMIARWSVAGYSSEGCRAGGDGSRLRRR</sequence>
<dbReference type="InterPro" id="IPR003660">
    <property type="entry name" value="HAMP_dom"/>
</dbReference>
<keyword evidence="6" id="KW-0418">Kinase</keyword>
<dbReference type="PROSITE" id="PS50113">
    <property type="entry name" value="PAC"/>
    <property type="match status" value="1"/>
</dbReference>
<evidence type="ECO:0000259" key="11">
    <source>
        <dbReference type="PROSITE" id="PS50112"/>
    </source>
</evidence>
<name>A0ABY5GED3_9GAMM</name>
<dbReference type="SUPFAM" id="SSF52172">
    <property type="entry name" value="CheY-like"/>
    <property type="match status" value="2"/>
</dbReference>
<dbReference type="PROSITE" id="PS50112">
    <property type="entry name" value="PAS"/>
    <property type="match status" value="1"/>
</dbReference>
<evidence type="ECO:0000256" key="6">
    <source>
        <dbReference type="ARBA" id="ARBA00022777"/>
    </source>
</evidence>
<dbReference type="InterPro" id="IPR011006">
    <property type="entry name" value="CheY-like_superfamily"/>
</dbReference>
<dbReference type="PANTHER" id="PTHR45339">
    <property type="entry name" value="HYBRID SIGNAL TRANSDUCTION HISTIDINE KINASE J"/>
    <property type="match status" value="1"/>
</dbReference>
<keyword evidence="15" id="KW-1185">Reference proteome</keyword>
<keyword evidence="8" id="KW-1133">Transmembrane helix</keyword>
<evidence type="ECO:0000313" key="15">
    <source>
        <dbReference type="Proteomes" id="UP001057998"/>
    </source>
</evidence>
<dbReference type="NCBIfam" id="TIGR00229">
    <property type="entry name" value="sensory_box"/>
    <property type="match status" value="1"/>
</dbReference>
<dbReference type="SMART" id="SM00388">
    <property type="entry name" value="HisKA"/>
    <property type="match status" value="1"/>
</dbReference>
<keyword evidence="4 7" id="KW-0597">Phosphoprotein</keyword>
<evidence type="ECO:0000259" key="10">
    <source>
        <dbReference type="PROSITE" id="PS50110"/>
    </source>
</evidence>
<evidence type="ECO:0000313" key="14">
    <source>
        <dbReference type="EMBL" id="UTV26743.1"/>
    </source>
</evidence>
<dbReference type="Pfam" id="PF00512">
    <property type="entry name" value="HisKA"/>
    <property type="match status" value="1"/>
</dbReference>
<evidence type="ECO:0000256" key="5">
    <source>
        <dbReference type="ARBA" id="ARBA00022679"/>
    </source>
</evidence>
<dbReference type="GO" id="GO:0005524">
    <property type="term" value="F:ATP binding"/>
    <property type="evidence" value="ECO:0007669"/>
    <property type="project" value="UniProtKB-KW"/>
</dbReference>
<keyword evidence="14" id="KW-0067">ATP-binding</keyword>
<dbReference type="SMART" id="SM00086">
    <property type="entry name" value="PAC"/>
    <property type="match status" value="1"/>
</dbReference>
<accession>A0ABY5GED3</accession>
<dbReference type="SUPFAM" id="SSF55785">
    <property type="entry name" value="PYP-like sensor domain (PAS domain)"/>
    <property type="match status" value="1"/>
</dbReference>
<dbReference type="InterPro" id="IPR003661">
    <property type="entry name" value="HisK_dim/P_dom"/>
</dbReference>
<feature type="domain" description="PAC" evidence="12">
    <location>
        <begin position="309"/>
        <end position="363"/>
    </location>
</feature>
<evidence type="ECO:0000259" key="13">
    <source>
        <dbReference type="PROSITE" id="PS50885"/>
    </source>
</evidence>
<evidence type="ECO:0000256" key="7">
    <source>
        <dbReference type="PROSITE-ProRule" id="PRU00169"/>
    </source>
</evidence>
<comment type="catalytic activity">
    <reaction evidence="1">
        <text>ATP + protein L-histidine = ADP + protein N-phospho-L-histidine.</text>
        <dbReference type="EC" id="2.7.13.3"/>
    </reaction>
</comment>
<dbReference type="EC" id="2.7.13.3" evidence="3"/>
<feature type="transmembrane region" description="Helical" evidence="8">
    <location>
        <begin position="6"/>
        <end position="30"/>
    </location>
</feature>
<dbReference type="CDD" id="cd00082">
    <property type="entry name" value="HisKA"/>
    <property type="match status" value="1"/>
</dbReference>
<dbReference type="PROSITE" id="PS50885">
    <property type="entry name" value="HAMP"/>
    <property type="match status" value="1"/>
</dbReference>
<dbReference type="InterPro" id="IPR001610">
    <property type="entry name" value="PAC"/>
</dbReference>
<feature type="domain" description="PAS" evidence="11">
    <location>
        <begin position="237"/>
        <end position="308"/>
    </location>
</feature>
<protein>
    <recommendedName>
        <fullName evidence="3">histidine kinase</fullName>
        <ecNumber evidence="3">2.7.13.3</ecNumber>
    </recommendedName>
</protein>
<dbReference type="SMART" id="SM00448">
    <property type="entry name" value="REC"/>
    <property type="match status" value="1"/>
</dbReference>
<reference evidence="14" key="1">
    <citation type="submission" date="2022-07" db="EMBL/GenBank/DDBJ databases">
        <title>Genome sequencing of Photobacterium atrarenae GJH2-4.</title>
        <authorList>
            <person name="Park S.-J."/>
        </authorList>
    </citation>
    <scope>NUCLEOTIDE SEQUENCE</scope>
    <source>
        <strain evidence="14">GJH2-4</strain>
    </source>
</reference>
<dbReference type="InterPro" id="IPR036890">
    <property type="entry name" value="HATPase_C_sf"/>
</dbReference>
<keyword evidence="14" id="KW-0547">Nucleotide-binding</keyword>
<keyword evidence="8" id="KW-0472">Membrane</keyword>
<dbReference type="SMART" id="SM00387">
    <property type="entry name" value="HATPase_c"/>
    <property type="match status" value="1"/>
</dbReference>
<feature type="domain" description="HAMP" evidence="13">
    <location>
        <begin position="170"/>
        <end position="222"/>
    </location>
</feature>
<dbReference type="Pfam" id="PF00072">
    <property type="entry name" value="Response_reg"/>
    <property type="match status" value="1"/>
</dbReference>
<dbReference type="SMART" id="SM00091">
    <property type="entry name" value="PAS"/>
    <property type="match status" value="1"/>
</dbReference>
<evidence type="ECO:0000259" key="12">
    <source>
        <dbReference type="PROSITE" id="PS50113"/>
    </source>
</evidence>
<keyword evidence="8" id="KW-0812">Transmembrane</keyword>
<dbReference type="PROSITE" id="PS50110">
    <property type="entry name" value="RESPONSE_REGULATORY"/>
    <property type="match status" value="1"/>
</dbReference>
<dbReference type="Proteomes" id="UP001057998">
    <property type="component" value="Chromosome 1"/>
</dbReference>
<dbReference type="SUPFAM" id="SSF55874">
    <property type="entry name" value="ATPase domain of HSP90 chaperone/DNA topoisomerase II/histidine kinase"/>
    <property type="match status" value="1"/>
</dbReference>
<dbReference type="RefSeq" id="WP_255387951.1">
    <property type="nucleotide sequence ID" value="NZ_CP101508.1"/>
</dbReference>
<dbReference type="Gene3D" id="1.10.287.130">
    <property type="match status" value="1"/>
</dbReference>
<dbReference type="Gene3D" id="3.30.450.20">
    <property type="entry name" value="PAS domain"/>
    <property type="match status" value="1"/>
</dbReference>
<keyword evidence="5" id="KW-0808">Transferase</keyword>
<dbReference type="PRINTS" id="PR00344">
    <property type="entry name" value="BCTRLSENSOR"/>
</dbReference>
<dbReference type="Gene3D" id="6.10.340.10">
    <property type="match status" value="1"/>
</dbReference>
<dbReference type="InterPro" id="IPR001789">
    <property type="entry name" value="Sig_transdc_resp-reg_receiver"/>
</dbReference>
<dbReference type="CDD" id="cd17546">
    <property type="entry name" value="REC_hyHK_CKI1_RcsC-like"/>
    <property type="match status" value="1"/>
</dbReference>
<comment type="subcellular location">
    <subcellularLocation>
        <location evidence="2">Membrane</location>
    </subcellularLocation>
</comment>
<evidence type="ECO:0000256" key="4">
    <source>
        <dbReference type="ARBA" id="ARBA00022553"/>
    </source>
</evidence>
<dbReference type="Pfam" id="PF13426">
    <property type="entry name" value="PAS_9"/>
    <property type="match status" value="1"/>
</dbReference>
<evidence type="ECO:0000256" key="8">
    <source>
        <dbReference type="SAM" id="Phobius"/>
    </source>
</evidence>
<feature type="domain" description="Histidine kinase" evidence="9">
    <location>
        <begin position="381"/>
        <end position="602"/>
    </location>
</feature>
<dbReference type="EMBL" id="CP101508">
    <property type="protein sequence ID" value="UTV26743.1"/>
    <property type="molecule type" value="Genomic_DNA"/>
</dbReference>
<evidence type="ECO:0000256" key="1">
    <source>
        <dbReference type="ARBA" id="ARBA00000085"/>
    </source>
</evidence>
<dbReference type="InterPro" id="IPR005467">
    <property type="entry name" value="His_kinase_dom"/>
</dbReference>
<dbReference type="InterPro" id="IPR004358">
    <property type="entry name" value="Sig_transdc_His_kin-like_C"/>
</dbReference>
<evidence type="ECO:0000259" key="9">
    <source>
        <dbReference type="PROSITE" id="PS50109"/>
    </source>
</evidence>
<organism evidence="14 15">
    <name type="scientific">Photobacterium atrarenae</name>
    <dbReference type="NCBI Taxonomy" id="865757"/>
    <lineage>
        <taxon>Bacteria</taxon>
        <taxon>Pseudomonadati</taxon>
        <taxon>Pseudomonadota</taxon>
        <taxon>Gammaproteobacteria</taxon>
        <taxon>Vibrionales</taxon>
        <taxon>Vibrionaceae</taxon>
        <taxon>Photobacterium</taxon>
    </lineage>
</organism>
<feature type="modified residue" description="4-aspartylphosphate" evidence="7">
    <location>
        <position position="820"/>
    </location>
</feature>
<gene>
    <name evidence="14" type="ORF">NNL38_10280</name>
</gene>
<feature type="domain" description="Response regulatory" evidence="10">
    <location>
        <begin position="771"/>
        <end position="890"/>
    </location>
</feature>
<dbReference type="PROSITE" id="PS50109">
    <property type="entry name" value="HIS_KIN"/>
    <property type="match status" value="1"/>
</dbReference>
<evidence type="ECO:0000256" key="2">
    <source>
        <dbReference type="ARBA" id="ARBA00004370"/>
    </source>
</evidence>
<dbReference type="SMART" id="SM00304">
    <property type="entry name" value="HAMP"/>
    <property type="match status" value="1"/>
</dbReference>
<dbReference type="Gene3D" id="3.40.50.2300">
    <property type="match status" value="1"/>
</dbReference>
<dbReference type="InterPro" id="IPR000700">
    <property type="entry name" value="PAS-assoc_C"/>
</dbReference>
<dbReference type="CDD" id="cd00130">
    <property type="entry name" value="PAS"/>
    <property type="match status" value="1"/>
</dbReference>
<dbReference type="PANTHER" id="PTHR45339:SF5">
    <property type="entry name" value="HISTIDINE KINASE"/>
    <property type="match status" value="1"/>
</dbReference>